<feature type="binding site" evidence="3">
    <location>
        <position position="132"/>
    </location>
    <ligand>
        <name>a divalent metal cation</name>
        <dbReference type="ChEBI" id="CHEBI:60240"/>
    </ligand>
</feature>
<protein>
    <recommendedName>
        <fullName evidence="5">DinB-like domain-containing protein</fullName>
    </recommendedName>
</protein>
<proteinExistence type="inferred from homology"/>
<dbReference type="Pfam" id="PF05163">
    <property type="entry name" value="DinB"/>
    <property type="match status" value="1"/>
</dbReference>
<comment type="similarity">
    <text evidence="1">Belongs to the DinB family.</text>
</comment>
<evidence type="ECO:0000256" key="2">
    <source>
        <dbReference type="ARBA" id="ARBA00022723"/>
    </source>
</evidence>
<evidence type="ECO:0000313" key="4">
    <source>
        <dbReference type="EMBL" id="CAA9253393.1"/>
    </source>
</evidence>
<organism evidence="4">
    <name type="scientific">uncultured Armatimonadetes bacterium</name>
    <dbReference type="NCBI Taxonomy" id="157466"/>
    <lineage>
        <taxon>Bacteria</taxon>
        <taxon>Bacillati</taxon>
        <taxon>Armatimonadota</taxon>
        <taxon>environmental samples</taxon>
    </lineage>
</organism>
<sequence length="163" mass="18638">MDVRRQLAYADKARLLLRETLEANPEAFERRFETTGPYHTIRELVAHLVGAEQRWTIGRLYGEPRPPRYEDAAAQTLAGLFTDWEDIRARTRAFASRADADTLARVIRFEMPPGGQTVSLTLEEVLFNICNHQSWHLGQISMALQQMGTDPPNFDYVLLRPAP</sequence>
<accession>A0A6J4IL99</accession>
<dbReference type="PANTHER" id="PTHR37302:SF1">
    <property type="entry name" value="PROTEIN DINB"/>
    <property type="match status" value="1"/>
</dbReference>
<dbReference type="AlphaFoldDB" id="A0A6J4IL99"/>
<dbReference type="SUPFAM" id="SSF109854">
    <property type="entry name" value="DinB/YfiT-like putative metalloenzymes"/>
    <property type="match status" value="1"/>
</dbReference>
<feature type="binding site" evidence="3">
    <location>
        <position position="136"/>
    </location>
    <ligand>
        <name>a divalent metal cation</name>
        <dbReference type="ChEBI" id="CHEBI:60240"/>
    </ligand>
</feature>
<keyword evidence="2 3" id="KW-0479">Metal-binding</keyword>
<reference evidence="4" key="1">
    <citation type="submission" date="2020-02" db="EMBL/GenBank/DDBJ databases">
        <authorList>
            <person name="Meier V. D."/>
        </authorList>
    </citation>
    <scope>NUCLEOTIDE SEQUENCE</scope>
    <source>
        <strain evidence="4">AVDCRST_MAG63</strain>
    </source>
</reference>
<dbReference type="EMBL" id="CADCTO010000263">
    <property type="protein sequence ID" value="CAA9253393.1"/>
    <property type="molecule type" value="Genomic_DNA"/>
</dbReference>
<dbReference type="InterPro" id="IPR007837">
    <property type="entry name" value="DinB"/>
</dbReference>
<feature type="binding site" evidence="3">
    <location>
        <position position="47"/>
    </location>
    <ligand>
        <name>a divalent metal cation</name>
        <dbReference type="ChEBI" id="CHEBI:60240"/>
    </ligand>
</feature>
<dbReference type="InterPro" id="IPR034660">
    <property type="entry name" value="DinB/YfiT-like"/>
</dbReference>
<evidence type="ECO:0000256" key="1">
    <source>
        <dbReference type="ARBA" id="ARBA00008635"/>
    </source>
</evidence>
<evidence type="ECO:0000256" key="3">
    <source>
        <dbReference type="PIRSR" id="PIRSR607837-1"/>
    </source>
</evidence>
<dbReference type="PANTHER" id="PTHR37302">
    <property type="entry name" value="SLR1116 PROTEIN"/>
    <property type="match status" value="1"/>
</dbReference>
<dbReference type="Gene3D" id="1.20.120.450">
    <property type="entry name" value="dinb family like domain"/>
    <property type="match status" value="1"/>
</dbReference>
<dbReference type="GO" id="GO:0046872">
    <property type="term" value="F:metal ion binding"/>
    <property type="evidence" value="ECO:0007669"/>
    <property type="project" value="UniProtKB-KW"/>
</dbReference>
<name>A0A6J4IL99_9BACT</name>
<evidence type="ECO:0008006" key="5">
    <source>
        <dbReference type="Google" id="ProtNLM"/>
    </source>
</evidence>
<gene>
    <name evidence="4" type="ORF">AVDCRST_MAG63-2035</name>
</gene>